<dbReference type="FunFam" id="3.30.497.10:FF:000012">
    <property type="entry name" value="Predicted protein"/>
    <property type="match status" value="1"/>
</dbReference>
<dbReference type="GO" id="GO:0004867">
    <property type="term" value="F:serine-type endopeptidase inhibitor activity"/>
    <property type="evidence" value="ECO:0007669"/>
    <property type="project" value="UniProtKB-KW"/>
</dbReference>
<organism evidence="6 7">
    <name type="scientific">Crotalaria pallida</name>
    <name type="common">Smooth rattlebox</name>
    <name type="synonym">Crotalaria striata</name>
    <dbReference type="NCBI Taxonomy" id="3830"/>
    <lineage>
        <taxon>Eukaryota</taxon>
        <taxon>Viridiplantae</taxon>
        <taxon>Streptophyta</taxon>
        <taxon>Embryophyta</taxon>
        <taxon>Tracheophyta</taxon>
        <taxon>Spermatophyta</taxon>
        <taxon>Magnoliopsida</taxon>
        <taxon>eudicotyledons</taxon>
        <taxon>Gunneridae</taxon>
        <taxon>Pentapetalae</taxon>
        <taxon>rosids</taxon>
        <taxon>fabids</taxon>
        <taxon>Fabales</taxon>
        <taxon>Fabaceae</taxon>
        <taxon>Papilionoideae</taxon>
        <taxon>50 kb inversion clade</taxon>
        <taxon>genistoids sensu lato</taxon>
        <taxon>core genistoids</taxon>
        <taxon>Crotalarieae</taxon>
        <taxon>Crotalaria</taxon>
    </lineage>
</organism>
<keyword evidence="3" id="KW-0722">Serine protease inhibitor</keyword>
<dbReference type="AlphaFoldDB" id="A0AAN9INM7"/>
<dbReference type="SUPFAM" id="SSF56574">
    <property type="entry name" value="Serpins"/>
    <property type="match status" value="1"/>
</dbReference>
<keyword evidence="2" id="KW-0646">Protease inhibitor</keyword>
<reference evidence="6 7" key="1">
    <citation type="submission" date="2024-01" db="EMBL/GenBank/DDBJ databases">
        <title>The genomes of 5 underutilized Papilionoideae crops provide insights into root nodulation and disease resistanc.</title>
        <authorList>
            <person name="Yuan L."/>
        </authorList>
    </citation>
    <scope>NUCLEOTIDE SEQUENCE [LARGE SCALE GENOMIC DNA]</scope>
    <source>
        <strain evidence="6">ZHUSHIDOU_FW_LH</strain>
        <tissue evidence="6">Leaf</tissue>
    </source>
</reference>
<dbReference type="InterPro" id="IPR023796">
    <property type="entry name" value="Serpin_dom"/>
</dbReference>
<comment type="similarity">
    <text evidence="1 4">Belongs to the serpin family.</text>
</comment>
<evidence type="ECO:0000256" key="3">
    <source>
        <dbReference type="ARBA" id="ARBA00022900"/>
    </source>
</evidence>
<dbReference type="Proteomes" id="UP001372338">
    <property type="component" value="Unassembled WGS sequence"/>
</dbReference>
<evidence type="ECO:0000313" key="6">
    <source>
        <dbReference type="EMBL" id="KAK7283321.1"/>
    </source>
</evidence>
<evidence type="ECO:0000313" key="7">
    <source>
        <dbReference type="Proteomes" id="UP001372338"/>
    </source>
</evidence>
<dbReference type="PANTHER" id="PTHR11461">
    <property type="entry name" value="SERINE PROTEASE INHIBITOR, SERPIN"/>
    <property type="match status" value="1"/>
</dbReference>
<evidence type="ECO:0000256" key="2">
    <source>
        <dbReference type="ARBA" id="ARBA00022690"/>
    </source>
</evidence>
<dbReference type="Pfam" id="PF00079">
    <property type="entry name" value="Serpin"/>
    <property type="match status" value="1"/>
</dbReference>
<gene>
    <name evidence="6" type="ORF">RIF29_12757</name>
</gene>
<dbReference type="Gene3D" id="2.30.39.10">
    <property type="entry name" value="Alpha-1-antitrypsin, domain 1"/>
    <property type="match status" value="1"/>
</dbReference>
<dbReference type="GO" id="GO:0005615">
    <property type="term" value="C:extracellular space"/>
    <property type="evidence" value="ECO:0007669"/>
    <property type="project" value="InterPro"/>
</dbReference>
<name>A0AAN9INM7_CROPI</name>
<dbReference type="InterPro" id="IPR023795">
    <property type="entry name" value="Serpin_CS"/>
</dbReference>
<evidence type="ECO:0000259" key="5">
    <source>
        <dbReference type="SMART" id="SM00093"/>
    </source>
</evidence>
<dbReference type="PANTHER" id="PTHR11461:SF211">
    <property type="entry name" value="GH10112P-RELATED"/>
    <property type="match status" value="1"/>
</dbReference>
<accession>A0AAN9INM7</accession>
<feature type="domain" description="Serpin" evidence="5">
    <location>
        <begin position="82"/>
        <end position="450"/>
    </location>
</feature>
<dbReference type="SMART" id="SM00093">
    <property type="entry name" value="SERPIN"/>
    <property type="match status" value="1"/>
</dbReference>
<proteinExistence type="inferred from homology"/>
<keyword evidence="7" id="KW-1185">Reference proteome</keyword>
<evidence type="ECO:0000256" key="1">
    <source>
        <dbReference type="ARBA" id="ARBA00009500"/>
    </source>
</evidence>
<evidence type="ECO:0000256" key="4">
    <source>
        <dbReference type="RuleBase" id="RU000411"/>
    </source>
</evidence>
<dbReference type="InterPro" id="IPR036186">
    <property type="entry name" value="Serpin_sf"/>
</dbReference>
<dbReference type="InterPro" id="IPR000215">
    <property type="entry name" value="Serpin_fam"/>
</dbReference>
<protein>
    <recommendedName>
        <fullName evidence="5">Serpin domain-containing protein</fullName>
    </recommendedName>
</protein>
<dbReference type="CDD" id="cd02043">
    <property type="entry name" value="serpinP_plants"/>
    <property type="match status" value="1"/>
</dbReference>
<dbReference type="InterPro" id="IPR042178">
    <property type="entry name" value="Serpin_sf_1"/>
</dbReference>
<dbReference type="PROSITE" id="PS00284">
    <property type="entry name" value="SERPIN"/>
    <property type="match status" value="1"/>
</dbReference>
<sequence length="452" mass="50463">MSAQYGFGLKAQRVGRPHSKLRAYITATLTERHEGKVKSQKSKVEADHCLPFSLHRSSNLPLPEMRTMELRESISNQTDVALNIAKHLFSKETQDNLVFSPLSLHVVLSIIAAGSEGPTLDQLLSFLRSKSTGHLNSLASHLVAVILSDGSPTGGPRLRFANGVWVEQSLSLKPSFKHLLHTDYKSVMASLDFHTKAIEVTNEVNSWAEKETNGLIKEVLPPGSVNSLTRLIFANALYFEGEWNEKFNASITKDHDFHLRNGNSVKVPFMISKKKQFISVFDGFKVLGLPYKQGEDKRQFSMYLFLPDAKDGLSSLVEKVSYEPEFLERKLPCRKVEVGDFRIPRFKISFGFEASNVLKELGLVLPFSDGNLTAMVDSPISQNMRVSNIFHKSFIEVNEEGTEAAAASAVTIELMCFMPKLDFVADHPFLFLVREDISGTILFVGQVLNPLT</sequence>
<dbReference type="InterPro" id="IPR042185">
    <property type="entry name" value="Serpin_sf_2"/>
</dbReference>
<comment type="caution">
    <text evidence="6">The sequence shown here is derived from an EMBL/GenBank/DDBJ whole genome shotgun (WGS) entry which is preliminary data.</text>
</comment>
<dbReference type="Gene3D" id="3.30.497.10">
    <property type="entry name" value="Antithrombin, subunit I, domain 2"/>
    <property type="match status" value="1"/>
</dbReference>
<dbReference type="EMBL" id="JAYWIO010000002">
    <property type="protein sequence ID" value="KAK7283321.1"/>
    <property type="molecule type" value="Genomic_DNA"/>
</dbReference>